<sequence length="503" mass="54685">MGIHGHGIHLIYSEPHLHQQYYGCSERYAKRRVWHFIPRGHHHRHNSVDQQHESVKRKWTCCCNVYFSGGGGNVNTSSTVINSSIVLHTISCRGQLVSVFFVGNSSLVNVSLLASSVALTESQYMGITAQLLLPNSRMMNLTITDSVLVCGFPILLQVFDFEELHIIVAHSSLTAVNSLVFGSATNCVTLVLLTLRRSSLLINDVNTTPVLNSVHGSTAIMLGDPFYSTRASQFLGDGAMLMAEYSTLSNDTLLTLSVAGNITLDPVLNNSPIFITSLTVSHMSHVMVRLPPHMSFGVTPSFVAIFVADVIITTGSALTITSINNNNNNNDNSGDPASTSSSAMLIWPNRVVLVINTSISIGSMLTLSSLEANMGPAVITDFVKMTQCFIDRSSSLLLHNITVRMESNIVNAPLSAIVLSALGVSNTSLLSIRNISCLTSSQVTQSFWCILFDASTVSHDSLAIVRSSSQSTSTLLVSNTFFENSFLNVSHYWSEQQHRQCHG</sequence>
<accession>A0A0S4JJN2</accession>
<organism evidence="1 2">
    <name type="scientific">Bodo saltans</name>
    <name type="common">Flagellated protozoan</name>
    <dbReference type="NCBI Taxonomy" id="75058"/>
    <lineage>
        <taxon>Eukaryota</taxon>
        <taxon>Discoba</taxon>
        <taxon>Euglenozoa</taxon>
        <taxon>Kinetoplastea</taxon>
        <taxon>Metakinetoplastina</taxon>
        <taxon>Eubodonida</taxon>
        <taxon>Bodonidae</taxon>
        <taxon>Bodo</taxon>
    </lineage>
</organism>
<name>A0A0S4JJN2_BODSA</name>
<evidence type="ECO:0000313" key="2">
    <source>
        <dbReference type="Proteomes" id="UP000051952"/>
    </source>
</evidence>
<protein>
    <submittedName>
        <fullName evidence="1">Uncharacterized protein</fullName>
    </submittedName>
</protein>
<keyword evidence="2" id="KW-1185">Reference proteome</keyword>
<proteinExistence type="predicted"/>
<dbReference type="AlphaFoldDB" id="A0A0S4JJN2"/>
<dbReference type="EMBL" id="CYKH01001846">
    <property type="protein sequence ID" value="CUG90553.1"/>
    <property type="molecule type" value="Genomic_DNA"/>
</dbReference>
<evidence type="ECO:0000313" key="1">
    <source>
        <dbReference type="EMBL" id="CUG90553.1"/>
    </source>
</evidence>
<reference evidence="2" key="1">
    <citation type="submission" date="2015-09" db="EMBL/GenBank/DDBJ databases">
        <authorList>
            <consortium name="Pathogen Informatics"/>
        </authorList>
    </citation>
    <scope>NUCLEOTIDE SEQUENCE [LARGE SCALE GENOMIC DNA]</scope>
    <source>
        <strain evidence="2">Lake Konstanz</strain>
    </source>
</reference>
<dbReference type="Proteomes" id="UP000051952">
    <property type="component" value="Unassembled WGS sequence"/>
</dbReference>
<dbReference type="VEuPathDB" id="TriTrypDB:BSAL_27485"/>
<gene>
    <name evidence="1" type="ORF">BSAL_27485</name>
</gene>